<dbReference type="EMBL" id="JAVDSB010000001">
    <property type="protein sequence ID" value="MDR6550167.1"/>
    <property type="molecule type" value="Genomic_DNA"/>
</dbReference>
<evidence type="ECO:0000259" key="4">
    <source>
        <dbReference type="PROSITE" id="PS01124"/>
    </source>
</evidence>
<evidence type="ECO:0000256" key="1">
    <source>
        <dbReference type="ARBA" id="ARBA00023015"/>
    </source>
</evidence>
<dbReference type="PROSITE" id="PS01124">
    <property type="entry name" value="HTH_ARAC_FAMILY_2"/>
    <property type="match status" value="1"/>
</dbReference>
<dbReference type="SMART" id="SM00342">
    <property type="entry name" value="HTH_ARAC"/>
    <property type="match status" value="1"/>
</dbReference>
<reference evidence="5 6" key="1">
    <citation type="submission" date="2023-07" db="EMBL/GenBank/DDBJ databases">
        <title>Sorghum-associated microbial communities from plants grown in Nebraska, USA.</title>
        <authorList>
            <person name="Schachtman D."/>
        </authorList>
    </citation>
    <scope>NUCLEOTIDE SEQUENCE [LARGE SCALE GENOMIC DNA]</scope>
    <source>
        <strain evidence="5 6">CC258</strain>
    </source>
</reference>
<evidence type="ECO:0000256" key="3">
    <source>
        <dbReference type="ARBA" id="ARBA00023163"/>
    </source>
</evidence>
<dbReference type="Pfam" id="PF12833">
    <property type="entry name" value="HTH_18"/>
    <property type="match status" value="1"/>
</dbReference>
<protein>
    <submittedName>
        <fullName evidence="5">AraC-like DNA-binding protein</fullName>
    </submittedName>
</protein>
<evidence type="ECO:0000313" key="6">
    <source>
        <dbReference type="Proteomes" id="UP001267290"/>
    </source>
</evidence>
<dbReference type="InterPro" id="IPR018060">
    <property type="entry name" value="HTH_AraC"/>
</dbReference>
<proteinExistence type="predicted"/>
<comment type="caution">
    <text evidence="5">The sequence shown here is derived from an EMBL/GenBank/DDBJ whole genome shotgun (WGS) entry which is preliminary data.</text>
</comment>
<feature type="domain" description="HTH araC/xylS-type" evidence="4">
    <location>
        <begin position="1"/>
        <end position="74"/>
    </location>
</feature>
<accession>A0ABU1NRR1</accession>
<dbReference type="SUPFAM" id="SSF46689">
    <property type="entry name" value="Homeodomain-like"/>
    <property type="match status" value="1"/>
</dbReference>
<evidence type="ECO:0000256" key="2">
    <source>
        <dbReference type="ARBA" id="ARBA00023125"/>
    </source>
</evidence>
<evidence type="ECO:0000313" key="5">
    <source>
        <dbReference type="EMBL" id="MDR6550167.1"/>
    </source>
</evidence>
<dbReference type="InterPro" id="IPR009057">
    <property type="entry name" value="Homeodomain-like_sf"/>
</dbReference>
<sequence length="86" mass="10361">MNPNYLDRVFAEKFHMNPMQMLRELRMKKVRRMLETSEYTLPEIAVQCGLGDASYLTQQFFKRFGLNPGMYRQQVRLNDQTYYKSP</sequence>
<keyword evidence="2" id="KW-0238">DNA-binding</keyword>
<keyword evidence="3" id="KW-0804">Transcription</keyword>
<dbReference type="Proteomes" id="UP001267290">
    <property type="component" value="Unassembled WGS sequence"/>
</dbReference>
<dbReference type="Gene3D" id="1.10.10.60">
    <property type="entry name" value="Homeodomain-like"/>
    <property type="match status" value="1"/>
</dbReference>
<organism evidence="5 6">
    <name type="scientific">Paenibacillus qinlingensis</name>
    <dbReference type="NCBI Taxonomy" id="1837343"/>
    <lineage>
        <taxon>Bacteria</taxon>
        <taxon>Bacillati</taxon>
        <taxon>Bacillota</taxon>
        <taxon>Bacilli</taxon>
        <taxon>Bacillales</taxon>
        <taxon>Paenibacillaceae</taxon>
        <taxon>Paenibacillus</taxon>
    </lineage>
</organism>
<keyword evidence="6" id="KW-1185">Reference proteome</keyword>
<dbReference type="PANTHER" id="PTHR43280">
    <property type="entry name" value="ARAC-FAMILY TRANSCRIPTIONAL REGULATOR"/>
    <property type="match status" value="1"/>
</dbReference>
<dbReference type="PANTHER" id="PTHR43280:SF2">
    <property type="entry name" value="HTH-TYPE TRANSCRIPTIONAL REGULATOR EXSA"/>
    <property type="match status" value="1"/>
</dbReference>
<name>A0ABU1NRR1_9BACL</name>
<keyword evidence="1" id="KW-0805">Transcription regulation</keyword>
<gene>
    <name evidence="5" type="ORF">J2736_001350</name>
</gene>